<reference evidence="2" key="1">
    <citation type="submission" date="2015-09" db="EMBL/GenBank/DDBJ databases">
        <authorList>
            <person name="Daims H."/>
        </authorList>
    </citation>
    <scope>NUCLEOTIDE SEQUENCE [LARGE SCALE GENOMIC DNA]</scope>
</reference>
<dbReference type="AlphaFoldDB" id="A0A0S4KTL8"/>
<sequence length="38" mass="4416">MPRHMLMCMLDAIAIRSQFREANAEHSQTELIPTGLFR</sequence>
<organism evidence="1 2">
    <name type="scientific">Candidatus Nitrospira inopinata</name>
    <dbReference type="NCBI Taxonomy" id="1715989"/>
    <lineage>
        <taxon>Bacteria</taxon>
        <taxon>Pseudomonadati</taxon>
        <taxon>Nitrospirota</taxon>
        <taxon>Nitrospiria</taxon>
        <taxon>Nitrospirales</taxon>
        <taxon>Nitrospiraceae</taxon>
        <taxon>Nitrospira</taxon>
    </lineage>
</organism>
<name>A0A0S4KTL8_9BACT</name>
<dbReference type="KEGG" id="nio:NITINOP_0741"/>
<proteinExistence type="predicted"/>
<dbReference type="Proteomes" id="UP000066284">
    <property type="component" value="Chromosome 1"/>
</dbReference>
<gene>
    <name evidence="1" type="ORF">NITINOP_0741</name>
</gene>
<accession>A0A0S4KTL8</accession>
<dbReference type="STRING" id="1715989.NITINOP_0741"/>
<dbReference type="EMBL" id="LN885086">
    <property type="protein sequence ID" value="CUQ65716.1"/>
    <property type="molecule type" value="Genomic_DNA"/>
</dbReference>
<protein>
    <submittedName>
        <fullName evidence="1">Uncharacterized protein</fullName>
    </submittedName>
</protein>
<evidence type="ECO:0000313" key="2">
    <source>
        <dbReference type="Proteomes" id="UP000066284"/>
    </source>
</evidence>
<evidence type="ECO:0000313" key="1">
    <source>
        <dbReference type="EMBL" id="CUQ65716.1"/>
    </source>
</evidence>
<keyword evidence="2" id="KW-1185">Reference proteome</keyword>